<dbReference type="PANTHER" id="PTHR33730">
    <property type="entry name" value="OS05G0542732 PROTEIN-RELATED"/>
    <property type="match status" value="1"/>
</dbReference>
<feature type="compositionally biased region" description="Basic and acidic residues" evidence="1">
    <location>
        <begin position="33"/>
        <end position="50"/>
    </location>
</feature>
<sequence>MDMAGLQRSTISFRRQGSSGLVWDDPVLSVDVNQKKQKEGTEFRESRSSRSVENSQRGGGRGSGSGSGSGSGNGSVYRTDKMVSPSMDPPSPKMSSCGCCAAFKKPEKKAKRRNF</sequence>
<comment type="caution">
    <text evidence="2">The sequence shown here is derived from an EMBL/GenBank/DDBJ whole genome shotgun (WGS) entry which is preliminary data.</text>
</comment>
<dbReference type="EMBL" id="JAMYWD010000012">
    <property type="protein sequence ID" value="KAJ4950218.1"/>
    <property type="molecule type" value="Genomic_DNA"/>
</dbReference>
<dbReference type="Pfam" id="PF15697">
    <property type="entry name" value="DUF4666"/>
    <property type="match status" value="1"/>
</dbReference>
<feature type="compositionally biased region" description="Gly residues" evidence="1">
    <location>
        <begin position="57"/>
        <end position="73"/>
    </location>
</feature>
<protein>
    <submittedName>
        <fullName evidence="2">Uncharacterized protein</fullName>
    </submittedName>
</protein>
<gene>
    <name evidence="2" type="ORF">NE237_027050</name>
</gene>
<name>A0A9Q0GM74_9MAGN</name>
<evidence type="ECO:0000256" key="1">
    <source>
        <dbReference type="SAM" id="MobiDB-lite"/>
    </source>
</evidence>
<proteinExistence type="predicted"/>
<keyword evidence="3" id="KW-1185">Reference proteome</keyword>
<dbReference type="OrthoDB" id="1652626at2759"/>
<feature type="region of interest" description="Disordered" evidence="1">
    <location>
        <begin position="33"/>
        <end position="99"/>
    </location>
</feature>
<dbReference type="AlphaFoldDB" id="A0A9Q0GM74"/>
<dbReference type="InterPro" id="IPR031421">
    <property type="entry name" value="DUF4666"/>
</dbReference>
<dbReference type="Proteomes" id="UP001141806">
    <property type="component" value="Unassembled WGS sequence"/>
</dbReference>
<evidence type="ECO:0000313" key="3">
    <source>
        <dbReference type="Proteomes" id="UP001141806"/>
    </source>
</evidence>
<reference evidence="2" key="1">
    <citation type="journal article" date="2023" name="Plant J.">
        <title>The genome of the king protea, Protea cynaroides.</title>
        <authorList>
            <person name="Chang J."/>
            <person name="Duong T.A."/>
            <person name="Schoeman C."/>
            <person name="Ma X."/>
            <person name="Roodt D."/>
            <person name="Barker N."/>
            <person name="Li Z."/>
            <person name="Van de Peer Y."/>
            <person name="Mizrachi E."/>
        </authorList>
    </citation>
    <scope>NUCLEOTIDE SEQUENCE</scope>
    <source>
        <tissue evidence="2">Young leaves</tissue>
    </source>
</reference>
<evidence type="ECO:0000313" key="2">
    <source>
        <dbReference type="EMBL" id="KAJ4950218.1"/>
    </source>
</evidence>
<accession>A0A9Q0GM74</accession>
<dbReference type="PANTHER" id="PTHR33730:SF4">
    <property type="entry name" value="OS05G0542732 PROTEIN"/>
    <property type="match status" value="1"/>
</dbReference>
<organism evidence="2 3">
    <name type="scientific">Protea cynaroides</name>
    <dbReference type="NCBI Taxonomy" id="273540"/>
    <lineage>
        <taxon>Eukaryota</taxon>
        <taxon>Viridiplantae</taxon>
        <taxon>Streptophyta</taxon>
        <taxon>Embryophyta</taxon>
        <taxon>Tracheophyta</taxon>
        <taxon>Spermatophyta</taxon>
        <taxon>Magnoliopsida</taxon>
        <taxon>Proteales</taxon>
        <taxon>Proteaceae</taxon>
        <taxon>Protea</taxon>
    </lineage>
</organism>